<accession>A0ABQ8XE17</accession>
<dbReference type="InterPro" id="IPR001841">
    <property type="entry name" value="Znf_RING"/>
</dbReference>
<dbReference type="SMART" id="SM00184">
    <property type="entry name" value="RING"/>
    <property type="match status" value="1"/>
</dbReference>
<sequence>MISEEDLKCPICSNLMNHAIVTNCGHSFCANCILEHSEKSKKCPMCRSKVFDLHASYLLRNLISKKDTANSSALGMEEKQELDEDIKNFNENNLRPTNLPSLMIYDFGILKRLMFKFNNIFALLGWSIIAILIIYLLWTDDLIPLSFGLIGFADDIALILLAFTGLHFVVKYFEQKIKEKYVIEKKKTKTNQKTNENIASKNENTTSKNENTATKNVQEQK</sequence>
<dbReference type="EMBL" id="JAOAOG010000308">
    <property type="protein sequence ID" value="KAJ6230890.1"/>
    <property type="molecule type" value="Genomic_DNA"/>
</dbReference>
<evidence type="ECO:0000313" key="8">
    <source>
        <dbReference type="EMBL" id="KAJ6230890.1"/>
    </source>
</evidence>
<feature type="domain" description="RING-type" evidence="7">
    <location>
        <begin position="9"/>
        <end position="47"/>
    </location>
</feature>
<keyword evidence="3" id="KW-0862">Zinc</keyword>
<dbReference type="InterPro" id="IPR013083">
    <property type="entry name" value="Znf_RING/FYVE/PHD"/>
</dbReference>
<dbReference type="Pfam" id="PF13923">
    <property type="entry name" value="zf-C3HC4_2"/>
    <property type="match status" value="1"/>
</dbReference>
<dbReference type="Gene3D" id="3.30.40.10">
    <property type="entry name" value="Zinc/RING finger domain, C3HC4 (zinc finger)"/>
    <property type="match status" value="1"/>
</dbReference>
<dbReference type="PROSITE" id="PS00518">
    <property type="entry name" value="ZF_RING_1"/>
    <property type="match status" value="1"/>
</dbReference>
<comment type="caution">
    <text evidence="8">The sequence shown here is derived from an EMBL/GenBank/DDBJ whole genome shotgun (WGS) entry which is preliminary data.</text>
</comment>
<evidence type="ECO:0000256" key="2">
    <source>
        <dbReference type="ARBA" id="ARBA00022771"/>
    </source>
</evidence>
<feature type="transmembrane region" description="Helical" evidence="6">
    <location>
        <begin position="144"/>
        <end position="170"/>
    </location>
</feature>
<keyword evidence="1" id="KW-0479">Metal-binding</keyword>
<keyword evidence="6" id="KW-0472">Membrane</keyword>
<evidence type="ECO:0000256" key="1">
    <source>
        <dbReference type="ARBA" id="ARBA00022723"/>
    </source>
</evidence>
<keyword evidence="6" id="KW-0812">Transmembrane</keyword>
<reference evidence="8" key="1">
    <citation type="submission" date="2022-08" db="EMBL/GenBank/DDBJ databases">
        <title>Novel sulfate-reducing endosymbionts in the free-living metamonad Anaeramoeba.</title>
        <authorList>
            <person name="Jerlstrom-Hultqvist J."/>
            <person name="Cepicka I."/>
            <person name="Gallot-Lavallee L."/>
            <person name="Salas-Leiva D."/>
            <person name="Curtis B.A."/>
            <person name="Zahonova K."/>
            <person name="Pipaliya S."/>
            <person name="Dacks J."/>
            <person name="Roger A.J."/>
        </authorList>
    </citation>
    <scope>NUCLEOTIDE SEQUENCE</scope>
    <source>
        <strain evidence="8">Schooner1</strain>
    </source>
</reference>
<keyword evidence="9" id="KW-1185">Reference proteome</keyword>
<name>A0ABQ8XE17_9EUKA</name>
<dbReference type="SUPFAM" id="SSF57850">
    <property type="entry name" value="RING/U-box"/>
    <property type="match status" value="1"/>
</dbReference>
<evidence type="ECO:0000259" key="7">
    <source>
        <dbReference type="PROSITE" id="PS50089"/>
    </source>
</evidence>
<dbReference type="Proteomes" id="UP001150062">
    <property type="component" value="Unassembled WGS sequence"/>
</dbReference>
<evidence type="ECO:0000256" key="6">
    <source>
        <dbReference type="SAM" id="Phobius"/>
    </source>
</evidence>
<protein>
    <submittedName>
        <fullName evidence="8">E3 ubiquitin-protein ligase</fullName>
    </submittedName>
</protein>
<keyword evidence="6" id="KW-1133">Transmembrane helix</keyword>
<gene>
    <name evidence="8" type="ORF">M0813_06458</name>
</gene>
<dbReference type="InterPro" id="IPR017907">
    <property type="entry name" value="Znf_RING_CS"/>
</dbReference>
<dbReference type="InterPro" id="IPR038896">
    <property type="entry name" value="RNF170"/>
</dbReference>
<organism evidence="8 9">
    <name type="scientific">Anaeramoeba flamelloides</name>
    <dbReference type="NCBI Taxonomy" id="1746091"/>
    <lineage>
        <taxon>Eukaryota</taxon>
        <taxon>Metamonada</taxon>
        <taxon>Anaeramoebidae</taxon>
        <taxon>Anaeramoeba</taxon>
    </lineage>
</organism>
<feature type="transmembrane region" description="Helical" evidence="6">
    <location>
        <begin position="120"/>
        <end position="138"/>
    </location>
</feature>
<dbReference type="PANTHER" id="PTHR22894:SF5">
    <property type="entry name" value="RING-TYPE DOMAIN-CONTAINING PROTEIN"/>
    <property type="match status" value="1"/>
</dbReference>
<keyword evidence="2 4" id="KW-0863">Zinc-finger</keyword>
<evidence type="ECO:0000256" key="5">
    <source>
        <dbReference type="SAM" id="MobiDB-lite"/>
    </source>
</evidence>
<evidence type="ECO:0000256" key="4">
    <source>
        <dbReference type="PROSITE-ProRule" id="PRU00175"/>
    </source>
</evidence>
<dbReference type="PROSITE" id="PS50089">
    <property type="entry name" value="ZF_RING_2"/>
    <property type="match status" value="1"/>
</dbReference>
<feature type="compositionally biased region" description="Low complexity" evidence="5">
    <location>
        <begin position="191"/>
        <end position="221"/>
    </location>
</feature>
<dbReference type="PANTHER" id="PTHR22894">
    <property type="entry name" value="RING-TYPE DOMAIN-CONTAINING PROTEIN"/>
    <property type="match status" value="1"/>
</dbReference>
<evidence type="ECO:0000256" key="3">
    <source>
        <dbReference type="ARBA" id="ARBA00022833"/>
    </source>
</evidence>
<proteinExistence type="predicted"/>
<feature type="region of interest" description="Disordered" evidence="5">
    <location>
        <begin position="188"/>
        <end position="221"/>
    </location>
</feature>
<evidence type="ECO:0000313" key="9">
    <source>
        <dbReference type="Proteomes" id="UP001150062"/>
    </source>
</evidence>